<evidence type="ECO:0000256" key="1">
    <source>
        <dbReference type="ARBA" id="ARBA00004651"/>
    </source>
</evidence>
<accession>A0A917LFQ9</accession>
<dbReference type="Pfam" id="PF00528">
    <property type="entry name" value="BPD_transp_1"/>
    <property type="match status" value="1"/>
</dbReference>
<organism evidence="9 10">
    <name type="scientific">Paenibacillus abyssi</name>
    <dbReference type="NCBI Taxonomy" id="1340531"/>
    <lineage>
        <taxon>Bacteria</taxon>
        <taxon>Bacillati</taxon>
        <taxon>Bacillota</taxon>
        <taxon>Bacilli</taxon>
        <taxon>Bacillales</taxon>
        <taxon>Paenibacillaceae</taxon>
        <taxon>Paenibacillus</taxon>
    </lineage>
</organism>
<feature type="transmembrane region" description="Helical" evidence="7">
    <location>
        <begin position="244"/>
        <end position="262"/>
    </location>
</feature>
<sequence length="277" mass="31563">MRFLRKSSVYALLSVLGFILVYPLIWIFFGSFKTNNDILGSIKLLPAEFVLEGYRLGWAGSGQFTFGHFFLNTFQMVIPTVLLTTFSSYVIAYGFARFRFPMHKILFALMLSTLMLPPTVVIIPRYILFNNLGWLDTYLPFVVPALLGFSPFYIFMQYQFLRGLPKELDESAVMDGCNSFKIMTHILLPLSKPALVAAAVFNFMWAWNEFFSVLIYISSVSKYTVSLGLRMMMDIDAATTWNQIMAMSVLSMLPCALFFFFAQKFFVEGIAKSGIKG</sequence>
<dbReference type="EMBL" id="BMGR01000015">
    <property type="protein sequence ID" value="GGG18904.1"/>
    <property type="molecule type" value="Genomic_DNA"/>
</dbReference>
<comment type="caution">
    <text evidence="9">The sequence shown here is derived from an EMBL/GenBank/DDBJ whole genome shotgun (WGS) entry which is preliminary data.</text>
</comment>
<dbReference type="PANTHER" id="PTHR43744">
    <property type="entry name" value="ABC TRANSPORTER PERMEASE PROTEIN MG189-RELATED-RELATED"/>
    <property type="match status" value="1"/>
</dbReference>
<dbReference type="RefSeq" id="WP_188532813.1">
    <property type="nucleotide sequence ID" value="NZ_BMGR01000015.1"/>
</dbReference>
<feature type="domain" description="ABC transmembrane type-1" evidence="8">
    <location>
        <begin position="70"/>
        <end position="262"/>
    </location>
</feature>
<keyword evidence="4 7" id="KW-0812">Transmembrane</keyword>
<evidence type="ECO:0000256" key="3">
    <source>
        <dbReference type="ARBA" id="ARBA00022475"/>
    </source>
</evidence>
<evidence type="ECO:0000256" key="5">
    <source>
        <dbReference type="ARBA" id="ARBA00022989"/>
    </source>
</evidence>
<dbReference type="GO" id="GO:0055085">
    <property type="term" value="P:transmembrane transport"/>
    <property type="evidence" value="ECO:0007669"/>
    <property type="project" value="InterPro"/>
</dbReference>
<evidence type="ECO:0000313" key="9">
    <source>
        <dbReference type="EMBL" id="GGG18904.1"/>
    </source>
</evidence>
<reference evidence="9" key="1">
    <citation type="journal article" date="2014" name="Int. J. Syst. Evol. Microbiol.">
        <title>Complete genome sequence of Corynebacterium casei LMG S-19264T (=DSM 44701T), isolated from a smear-ripened cheese.</title>
        <authorList>
            <consortium name="US DOE Joint Genome Institute (JGI-PGF)"/>
            <person name="Walter F."/>
            <person name="Albersmeier A."/>
            <person name="Kalinowski J."/>
            <person name="Ruckert C."/>
        </authorList>
    </citation>
    <scope>NUCLEOTIDE SEQUENCE</scope>
    <source>
        <strain evidence="9">CGMCC 1.12987</strain>
    </source>
</reference>
<comment type="subcellular location">
    <subcellularLocation>
        <location evidence="1 7">Cell membrane</location>
        <topology evidence="1 7">Multi-pass membrane protein</topology>
    </subcellularLocation>
</comment>
<evidence type="ECO:0000256" key="4">
    <source>
        <dbReference type="ARBA" id="ARBA00022692"/>
    </source>
</evidence>
<protein>
    <submittedName>
        <fullName evidence="9">Sugar ABC transporter permease</fullName>
    </submittedName>
</protein>
<dbReference type="PANTHER" id="PTHR43744:SF6">
    <property type="entry name" value="ABC TRANSPORTER PERMEASE PROTEIN YESQ-RELATED"/>
    <property type="match status" value="1"/>
</dbReference>
<gene>
    <name evidence="9" type="ORF">GCM10010916_39680</name>
</gene>
<keyword evidence="10" id="KW-1185">Reference proteome</keyword>
<reference evidence="9" key="2">
    <citation type="submission" date="2020-09" db="EMBL/GenBank/DDBJ databases">
        <authorList>
            <person name="Sun Q."/>
            <person name="Zhou Y."/>
        </authorList>
    </citation>
    <scope>NUCLEOTIDE SEQUENCE</scope>
    <source>
        <strain evidence="9">CGMCC 1.12987</strain>
    </source>
</reference>
<dbReference type="Gene3D" id="1.10.3720.10">
    <property type="entry name" value="MetI-like"/>
    <property type="match status" value="1"/>
</dbReference>
<evidence type="ECO:0000256" key="7">
    <source>
        <dbReference type="RuleBase" id="RU363032"/>
    </source>
</evidence>
<feature type="transmembrane region" description="Helical" evidence="7">
    <location>
        <begin position="76"/>
        <end position="96"/>
    </location>
</feature>
<dbReference type="InterPro" id="IPR035906">
    <property type="entry name" value="MetI-like_sf"/>
</dbReference>
<evidence type="ECO:0000313" key="10">
    <source>
        <dbReference type="Proteomes" id="UP000644756"/>
    </source>
</evidence>
<keyword evidence="5 7" id="KW-1133">Transmembrane helix</keyword>
<evidence type="ECO:0000256" key="2">
    <source>
        <dbReference type="ARBA" id="ARBA00022448"/>
    </source>
</evidence>
<dbReference type="PROSITE" id="PS50928">
    <property type="entry name" value="ABC_TM1"/>
    <property type="match status" value="1"/>
</dbReference>
<evidence type="ECO:0000256" key="6">
    <source>
        <dbReference type="ARBA" id="ARBA00023136"/>
    </source>
</evidence>
<keyword evidence="3" id="KW-1003">Cell membrane</keyword>
<comment type="similarity">
    <text evidence="7">Belongs to the binding-protein-dependent transport system permease family.</text>
</comment>
<dbReference type="Proteomes" id="UP000644756">
    <property type="component" value="Unassembled WGS sequence"/>
</dbReference>
<evidence type="ECO:0000259" key="8">
    <source>
        <dbReference type="PROSITE" id="PS50928"/>
    </source>
</evidence>
<dbReference type="SUPFAM" id="SSF161098">
    <property type="entry name" value="MetI-like"/>
    <property type="match status" value="1"/>
</dbReference>
<feature type="transmembrane region" description="Helical" evidence="7">
    <location>
        <begin position="138"/>
        <end position="156"/>
    </location>
</feature>
<dbReference type="GO" id="GO:0005886">
    <property type="term" value="C:plasma membrane"/>
    <property type="evidence" value="ECO:0007669"/>
    <property type="project" value="UniProtKB-SubCell"/>
</dbReference>
<dbReference type="InterPro" id="IPR000515">
    <property type="entry name" value="MetI-like"/>
</dbReference>
<feature type="transmembrane region" description="Helical" evidence="7">
    <location>
        <begin position="9"/>
        <end position="29"/>
    </location>
</feature>
<dbReference type="CDD" id="cd06261">
    <property type="entry name" value="TM_PBP2"/>
    <property type="match status" value="1"/>
</dbReference>
<name>A0A917LFQ9_9BACL</name>
<keyword evidence="6 7" id="KW-0472">Membrane</keyword>
<proteinExistence type="inferred from homology"/>
<dbReference type="AlphaFoldDB" id="A0A917LFQ9"/>
<keyword evidence="2 7" id="KW-0813">Transport</keyword>
<feature type="transmembrane region" description="Helical" evidence="7">
    <location>
        <begin position="105"/>
        <end position="126"/>
    </location>
</feature>